<dbReference type="EMBL" id="CP003703">
    <property type="protein sequence ID" value="AFN65231.1"/>
    <property type="molecule type" value="Genomic_DNA"/>
</dbReference>
<dbReference type="HOGENOM" id="CLU_2369890_0_0_14"/>
<dbReference type="Proteomes" id="UP000009005">
    <property type="component" value="Chromosome"/>
</dbReference>
<proteinExistence type="predicted"/>
<dbReference type="STRING" id="1197325.WEN_02220"/>
<evidence type="ECO:0000313" key="2">
    <source>
        <dbReference type="Proteomes" id="UP000009005"/>
    </source>
</evidence>
<dbReference type="PATRIC" id="fig|1197325.3.peg.477"/>
<dbReference type="OrthoDB" id="401076at2"/>
<sequence>MLDREGYFFSISGGWRKTLKRRGPYRNVLLNMYVRARTDQSDWRPEDLVYIRPKRVYIWERIDWVWLRKYLIFSIKEFKIFCQESWAKRGQPIKK</sequence>
<reference evidence="1 2" key="1">
    <citation type="journal article" date="2012" name="J. Bacteriol.">
        <title>Complete genome sequence of Mycoplasma wenyonii strain Massachusetts.</title>
        <authorList>
            <person name="Dos Santos A.P."/>
            <person name="Guimaraes A.M."/>
            <person name="do Nascimento N.C."/>
            <person name="Sanmiguel P.J."/>
            <person name="Messick J.B."/>
        </authorList>
    </citation>
    <scope>NUCLEOTIDE SEQUENCE [LARGE SCALE GENOMIC DNA]</scope>
    <source>
        <strain evidence="1 2">Massachusetts</strain>
    </source>
</reference>
<protein>
    <submittedName>
        <fullName evidence="1">Uncharacterized protein</fullName>
    </submittedName>
</protein>
<gene>
    <name evidence="1" type="ordered locus">WEN_02220</name>
</gene>
<accession>I6YB82</accession>
<keyword evidence="2" id="KW-1185">Reference proteome</keyword>
<dbReference type="KEGG" id="mwe:WEN_02220"/>
<evidence type="ECO:0000313" key="1">
    <source>
        <dbReference type="EMBL" id="AFN65231.1"/>
    </source>
</evidence>
<organism evidence="1 2">
    <name type="scientific">Mycoplasma wenyonii (strain Massachusetts)</name>
    <name type="common">Eperythrozoon wenyonii</name>
    <dbReference type="NCBI Taxonomy" id="1197325"/>
    <lineage>
        <taxon>Bacteria</taxon>
        <taxon>Bacillati</taxon>
        <taxon>Mycoplasmatota</taxon>
        <taxon>Mollicutes</taxon>
        <taxon>Mycoplasmataceae</taxon>
        <taxon>Mycoplasma</taxon>
    </lineage>
</organism>
<dbReference type="RefSeq" id="WP_014849941.1">
    <property type="nucleotide sequence ID" value="NC_018149.1"/>
</dbReference>
<dbReference type="AlphaFoldDB" id="I6YB82"/>
<name>I6YB82_MYCWM</name>